<reference evidence="3" key="1">
    <citation type="submission" date="2021-09" db="EMBL/GenBank/DDBJ databases">
        <authorList>
            <consortium name="AG Swart"/>
            <person name="Singh M."/>
            <person name="Singh A."/>
            <person name="Seah K."/>
            <person name="Emmerich C."/>
        </authorList>
    </citation>
    <scope>NUCLEOTIDE SEQUENCE</scope>
    <source>
        <strain evidence="3">ATCC30299</strain>
    </source>
</reference>
<dbReference type="AlphaFoldDB" id="A0AAU9IC99"/>
<evidence type="ECO:0000313" key="4">
    <source>
        <dbReference type="Proteomes" id="UP001162131"/>
    </source>
</evidence>
<proteinExistence type="inferred from homology"/>
<dbReference type="EMBL" id="CAJZBQ010000005">
    <property type="protein sequence ID" value="CAG9312061.1"/>
    <property type="molecule type" value="Genomic_DNA"/>
</dbReference>
<name>A0AAU9IC99_9CILI</name>
<keyword evidence="2" id="KW-0698">rRNA processing</keyword>
<accession>A0AAU9IC99</accession>
<protein>
    <recommendedName>
        <fullName evidence="5">Pre-rRNA-processing protein TSR2 homolog</fullName>
    </recommendedName>
</protein>
<comment type="similarity">
    <text evidence="1">Belongs to the TSR2 family.</text>
</comment>
<dbReference type="PANTHER" id="PTHR21250">
    <property type="entry name" value="PRE-RRNA-PROCESSING PROTEIN TSR2 HOMOLOG"/>
    <property type="match status" value="1"/>
</dbReference>
<keyword evidence="4" id="KW-1185">Reference proteome</keyword>
<gene>
    <name evidence="3" type="ORF">BSTOLATCC_MIC5318</name>
</gene>
<evidence type="ECO:0000313" key="3">
    <source>
        <dbReference type="EMBL" id="CAG9312061.1"/>
    </source>
</evidence>
<organism evidence="3 4">
    <name type="scientific">Blepharisma stoltei</name>
    <dbReference type="NCBI Taxonomy" id="1481888"/>
    <lineage>
        <taxon>Eukaryota</taxon>
        <taxon>Sar</taxon>
        <taxon>Alveolata</taxon>
        <taxon>Ciliophora</taxon>
        <taxon>Postciliodesmatophora</taxon>
        <taxon>Heterotrichea</taxon>
        <taxon>Heterotrichida</taxon>
        <taxon>Blepharismidae</taxon>
        <taxon>Blepharisma</taxon>
    </lineage>
</organism>
<evidence type="ECO:0000256" key="1">
    <source>
        <dbReference type="ARBA" id="ARBA00006524"/>
    </source>
</evidence>
<comment type="caution">
    <text evidence="3">The sequence shown here is derived from an EMBL/GenBank/DDBJ whole genome shotgun (WGS) entry which is preliminary data.</text>
</comment>
<evidence type="ECO:0008006" key="5">
    <source>
        <dbReference type="Google" id="ProtNLM"/>
    </source>
</evidence>
<sequence length="154" mass="17838">MAESQVAEAIRLCFDNWTAMNLALDHGWGDPSNKEAFMAQLTDTIVHYQVEEEDIEDLLDEFMEEKFSVILEDDSARELARIFLAVYNQSRSGDSIELDRLRRLKKSSVEECKKINEVEEVTHMMQNAEIEPPELVPTVDEDGFELVQSRRKKK</sequence>
<dbReference type="Pfam" id="PF10273">
    <property type="entry name" value="WGG"/>
    <property type="match status" value="1"/>
</dbReference>
<evidence type="ECO:0000256" key="2">
    <source>
        <dbReference type="ARBA" id="ARBA00022552"/>
    </source>
</evidence>
<dbReference type="Proteomes" id="UP001162131">
    <property type="component" value="Unassembled WGS sequence"/>
</dbReference>
<dbReference type="GO" id="GO:0006364">
    <property type="term" value="P:rRNA processing"/>
    <property type="evidence" value="ECO:0007669"/>
    <property type="project" value="UniProtKB-KW"/>
</dbReference>
<dbReference type="InterPro" id="IPR019398">
    <property type="entry name" value="Pre-rRNA_process_TSR2"/>
</dbReference>